<dbReference type="GO" id="GO:0015627">
    <property type="term" value="C:type II protein secretion system complex"/>
    <property type="evidence" value="ECO:0007669"/>
    <property type="project" value="InterPro"/>
</dbReference>
<reference evidence="11 12" key="1">
    <citation type="submission" date="2019-01" db="EMBL/GenBank/DDBJ databases">
        <authorList>
            <person name="Chen W.-M."/>
        </authorList>
    </citation>
    <scope>NUCLEOTIDE SEQUENCE [LARGE SCALE GENOMIC DNA]</scope>
    <source>
        <strain evidence="11 12">KYPC3</strain>
    </source>
</reference>
<comment type="subcellular location">
    <subcellularLocation>
        <location evidence="1">Cell inner membrane</location>
        <topology evidence="1">Single-pass membrane protein</topology>
    </subcellularLocation>
</comment>
<organism evidence="11 12">
    <name type="scientific">Rheinheimera riviphila</name>
    <dbReference type="NCBI Taxonomy" id="1834037"/>
    <lineage>
        <taxon>Bacteria</taxon>
        <taxon>Pseudomonadati</taxon>
        <taxon>Pseudomonadota</taxon>
        <taxon>Gammaproteobacteria</taxon>
        <taxon>Chromatiales</taxon>
        <taxon>Chromatiaceae</taxon>
        <taxon>Rheinheimera</taxon>
    </lineage>
</organism>
<gene>
    <name evidence="11" type="primary">gspH</name>
    <name evidence="11" type="ORF">EOE67_08195</name>
</gene>
<dbReference type="InterPro" id="IPR049875">
    <property type="entry name" value="TypeII_GspH"/>
</dbReference>
<dbReference type="Gene3D" id="3.55.40.10">
    <property type="entry name" value="minor pseudopilin epsh domain"/>
    <property type="match status" value="1"/>
</dbReference>
<evidence type="ECO:0000256" key="2">
    <source>
        <dbReference type="ARBA" id="ARBA00021549"/>
    </source>
</evidence>
<proteinExistence type="predicted"/>
<evidence type="ECO:0000256" key="7">
    <source>
        <dbReference type="ARBA" id="ARBA00022989"/>
    </source>
</evidence>
<evidence type="ECO:0000256" key="4">
    <source>
        <dbReference type="ARBA" id="ARBA00022481"/>
    </source>
</evidence>
<dbReference type="InterPro" id="IPR012902">
    <property type="entry name" value="N_methyl_site"/>
</dbReference>
<evidence type="ECO:0000256" key="5">
    <source>
        <dbReference type="ARBA" id="ARBA00022519"/>
    </source>
</evidence>
<keyword evidence="6 10" id="KW-0812">Transmembrane</keyword>
<evidence type="ECO:0000256" key="9">
    <source>
        <dbReference type="ARBA" id="ARBA00030775"/>
    </source>
</evidence>
<dbReference type="RefSeq" id="WP_127698602.1">
    <property type="nucleotide sequence ID" value="NZ_SACS01000007.1"/>
</dbReference>
<sequence length="225" mass="25814">MKHQRLNAGFTLIEVLLVILLIGLLASAVVINFSGESRDKQLVTQTGQLQQLIHIASETAMLKQQELGLFVDNEGYRFMLFQDDKWHSISEPKSLRPRQFPPGYKIELELEGLEWSEGNLLSQLEWQEEEETLFEENSFDQREAEKLKQATEEGNTAAPKLRTGFEIAPRQKDDPKLPQVYLLSSGEVTPFLLTVRDDTESPVWSQQLKAVFSIPLERTEVSRER</sequence>
<evidence type="ECO:0000256" key="3">
    <source>
        <dbReference type="ARBA" id="ARBA00022475"/>
    </source>
</evidence>
<feature type="transmembrane region" description="Helical" evidence="10">
    <location>
        <begin position="12"/>
        <end position="33"/>
    </location>
</feature>
<comment type="caution">
    <text evidence="11">The sequence shown here is derived from an EMBL/GenBank/DDBJ whole genome shotgun (WGS) entry which is preliminary data.</text>
</comment>
<evidence type="ECO:0000313" key="12">
    <source>
        <dbReference type="Proteomes" id="UP000283077"/>
    </source>
</evidence>
<keyword evidence="8 10" id="KW-0472">Membrane</keyword>
<keyword evidence="7 10" id="KW-1133">Transmembrane helix</keyword>
<dbReference type="GO" id="GO:0015628">
    <property type="term" value="P:protein secretion by the type II secretion system"/>
    <property type="evidence" value="ECO:0007669"/>
    <property type="project" value="InterPro"/>
</dbReference>
<dbReference type="Proteomes" id="UP000283077">
    <property type="component" value="Unassembled WGS sequence"/>
</dbReference>
<dbReference type="SUPFAM" id="SSF54523">
    <property type="entry name" value="Pili subunits"/>
    <property type="match status" value="1"/>
</dbReference>
<keyword evidence="3" id="KW-1003">Cell membrane</keyword>
<protein>
    <recommendedName>
        <fullName evidence="2">Type II secretion system protein H</fullName>
    </recommendedName>
    <alternativeName>
        <fullName evidence="9">General secretion pathway protein H</fullName>
    </alternativeName>
</protein>
<dbReference type="NCBIfam" id="TIGR02532">
    <property type="entry name" value="IV_pilin_GFxxxE"/>
    <property type="match status" value="1"/>
</dbReference>
<keyword evidence="5" id="KW-0997">Cell inner membrane</keyword>
<dbReference type="PROSITE" id="PS00409">
    <property type="entry name" value="PROKAR_NTER_METHYL"/>
    <property type="match status" value="1"/>
</dbReference>
<dbReference type="OrthoDB" id="5730913at2"/>
<dbReference type="EMBL" id="SACS01000007">
    <property type="protein sequence ID" value="RVU39886.1"/>
    <property type="molecule type" value="Genomic_DNA"/>
</dbReference>
<evidence type="ECO:0000256" key="8">
    <source>
        <dbReference type="ARBA" id="ARBA00023136"/>
    </source>
</evidence>
<keyword evidence="12" id="KW-1185">Reference proteome</keyword>
<evidence type="ECO:0000256" key="1">
    <source>
        <dbReference type="ARBA" id="ARBA00004377"/>
    </source>
</evidence>
<keyword evidence="4" id="KW-0488">Methylation</keyword>
<evidence type="ECO:0000256" key="6">
    <source>
        <dbReference type="ARBA" id="ARBA00022692"/>
    </source>
</evidence>
<dbReference type="InterPro" id="IPR002416">
    <property type="entry name" value="T2SS_protein-GspH"/>
</dbReference>
<dbReference type="PRINTS" id="PR00885">
    <property type="entry name" value="BCTERIALGSPH"/>
</dbReference>
<evidence type="ECO:0000256" key="10">
    <source>
        <dbReference type="SAM" id="Phobius"/>
    </source>
</evidence>
<dbReference type="InterPro" id="IPR045584">
    <property type="entry name" value="Pilin-like"/>
</dbReference>
<accession>A0A437QZD0</accession>
<dbReference type="AlphaFoldDB" id="A0A437QZD0"/>
<dbReference type="NCBIfam" id="TIGR01708">
    <property type="entry name" value="typeII_sec_gspH"/>
    <property type="match status" value="1"/>
</dbReference>
<dbReference type="Pfam" id="PF07963">
    <property type="entry name" value="N_methyl"/>
    <property type="match status" value="1"/>
</dbReference>
<name>A0A437QZD0_9GAMM</name>
<evidence type="ECO:0000313" key="11">
    <source>
        <dbReference type="EMBL" id="RVU39886.1"/>
    </source>
</evidence>
<dbReference type="GO" id="GO:0005886">
    <property type="term" value="C:plasma membrane"/>
    <property type="evidence" value="ECO:0007669"/>
    <property type="project" value="UniProtKB-SubCell"/>
</dbReference>